<dbReference type="Proteomes" id="UP000551758">
    <property type="component" value="Unassembled WGS sequence"/>
</dbReference>
<gene>
    <name evidence="2" type="ORF">HPG69_004222</name>
</gene>
<organism evidence="2 3">
    <name type="scientific">Diceros bicornis minor</name>
    <name type="common">South-central black rhinoceros</name>
    <dbReference type="NCBI Taxonomy" id="77932"/>
    <lineage>
        <taxon>Eukaryota</taxon>
        <taxon>Metazoa</taxon>
        <taxon>Chordata</taxon>
        <taxon>Craniata</taxon>
        <taxon>Vertebrata</taxon>
        <taxon>Euteleostomi</taxon>
        <taxon>Mammalia</taxon>
        <taxon>Eutheria</taxon>
        <taxon>Laurasiatheria</taxon>
        <taxon>Perissodactyla</taxon>
        <taxon>Rhinocerotidae</taxon>
        <taxon>Diceros</taxon>
    </lineage>
</organism>
<evidence type="ECO:0000313" key="3">
    <source>
        <dbReference type="Proteomes" id="UP000551758"/>
    </source>
</evidence>
<reference evidence="2 3" key="1">
    <citation type="journal article" date="2020" name="Mol. Biol. Evol.">
        <title>Interspecific Gene Flow and the Evolution of Specialization in Black and White Rhinoceros.</title>
        <authorList>
            <person name="Moodley Y."/>
            <person name="Westbury M.V."/>
            <person name="Russo I.M."/>
            <person name="Gopalakrishnan S."/>
            <person name="Rakotoarivelo A."/>
            <person name="Olsen R.A."/>
            <person name="Prost S."/>
            <person name="Tunstall T."/>
            <person name="Ryder O.A."/>
            <person name="Dalen L."/>
            <person name="Bruford M.W."/>
        </authorList>
    </citation>
    <scope>NUCLEOTIDE SEQUENCE [LARGE SCALE GENOMIC DNA]</scope>
    <source>
        <strain evidence="2">SBR-YM</strain>
        <tissue evidence="2">Skin</tissue>
    </source>
</reference>
<feature type="chain" id="PRO_5029740359" evidence="1">
    <location>
        <begin position="17"/>
        <end position="70"/>
    </location>
</feature>
<protein>
    <submittedName>
        <fullName evidence="2">Uncharacterized protein</fullName>
    </submittedName>
</protein>
<feature type="signal peptide" evidence="1">
    <location>
        <begin position="1"/>
        <end position="16"/>
    </location>
</feature>
<name>A0A7J7E9P1_DICBM</name>
<keyword evidence="3" id="KW-1185">Reference proteome</keyword>
<comment type="caution">
    <text evidence="2">The sequence shown here is derived from an EMBL/GenBank/DDBJ whole genome shotgun (WGS) entry which is preliminary data.</text>
</comment>
<dbReference type="EMBL" id="JACDTQ010003814">
    <property type="protein sequence ID" value="KAF5912550.1"/>
    <property type="molecule type" value="Genomic_DNA"/>
</dbReference>
<evidence type="ECO:0000313" key="2">
    <source>
        <dbReference type="EMBL" id="KAF5912550.1"/>
    </source>
</evidence>
<proteinExistence type="predicted"/>
<sequence>MCILKLPVVLIALSVALNHPKATPIERLWLINLSDGTSDRQEWIVPVLSRNMLLELRGTKPELEAGKAKT</sequence>
<dbReference type="AlphaFoldDB" id="A0A7J7E9P1"/>
<accession>A0A7J7E9P1</accession>
<keyword evidence="1" id="KW-0732">Signal</keyword>
<evidence type="ECO:0000256" key="1">
    <source>
        <dbReference type="SAM" id="SignalP"/>
    </source>
</evidence>